<dbReference type="FunFam" id="3.60.40.10:FF:000021">
    <property type="entry name" value="Protein phosphatase, Mg2+/Mn2+-dependent, 1E"/>
    <property type="match status" value="1"/>
</dbReference>
<evidence type="ECO:0000256" key="16">
    <source>
        <dbReference type="ARBA" id="ARBA00048336"/>
    </source>
</evidence>
<dbReference type="InterPro" id="IPR001932">
    <property type="entry name" value="PPM-type_phosphatase-like_dom"/>
</dbReference>
<feature type="compositionally biased region" description="Polar residues" evidence="24">
    <location>
        <begin position="792"/>
        <end position="807"/>
    </location>
</feature>
<feature type="region of interest" description="Disordered" evidence="24">
    <location>
        <begin position="569"/>
        <end position="604"/>
    </location>
</feature>
<feature type="region of interest" description="Disordered" evidence="24">
    <location>
        <begin position="831"/>
        <end position="857"/>
    </location>
</feature>
<dbReference type="GO" id="GO:0004722">
    <property type="term" value="F:protein serine/threonine phosphatase activity"/>
    <property type="evidence" value="ECO:0007669"/>
    <property type="project" value="UniProtKB-EC"/>
</dbReference>
<feature type="compositionally biased region" description="Polar residues" evidence="24">
    <location>
        <begin position="518"/>
        <end position="540"/>
    </location>
</feature>
<organism evidence="26 27">
    <name type="scientific">Pinctada imbricata</name>
    <name type="common">Atlantic pearl-oyster</name>
    <name type="synonym">Pinctada martensii</name>
    <dbReference type="NCBI Taxonomy" id="66713"/>
    <lineage>
        <taxon>Eukaryota</taxon>
        <taxon>Metazoa</taxon>
        <taxon>Spiralia</taxon>
        <taxon>Lophotrochozoa</taxon>
        <taxon>Mollusca</taxon>
        <taxon>Bivalvia</taxon>
        <taxon>Autobranchia</taxon>
        <taxon>Pteriomorphia</taxon>
        <taxon>Pterioida</taxon>
        <taxon>Pterioidea</taxon>
        <taxon>Pteriidae</taxon>
        <taxon>Pinctada</taxon>
    </lineage>
</organism>
<evidence type="ECO:0000259" key="25">
    <source>
        <dbReference type="PROSITE" id="PS51746"/>
    </source>
</evidence>
<dbReference type="EMBL" id="VSWD01000013">
    <property type="protein sequence ID" value="KAK3085158.1"/>
    <property type="molecule type" value="Genomic_DNA"/>
</dbReference>
<dbReference type="GO" id="GO:0046872">
    <property type="term" value="F:metal ion binding"/>
    <property type="evidence" value="ECO:0007669"/>
    <property type="project" value="UniProtKB-KW"/>
</dbReference>
<evidence type="ECO:0000256" key="21">
    <source>
        <dbReference type="ARBA" id="ARBA00078590"/>
    </source>
</evidence>
<comment type="cofactor">
    <cofactor evidence="2">
        <name>Mg(2+)</name>
        <dbReference type="ChEBI" id="CHEBI:18420"/>
    </cofactor>
</comment>
<accession>A0AA88XIQ4</accession>
<evidence type="ECO:0000256" key="9">
    <source>
        <dbReference type="ARBA" id="ARBA00022737"/>
    </source>
</evidence>
<dbReference type="PROSITE" id="PS51746">
    <property type="entry name" value="PPM_2"/>
    <property type="match status" value="1"/>
</dbReference>
<feature type="domain" description="PPM-type phosphatase" evidence="25">
    <location>
        <begin position="156"/>
        <end position="413"/>
    </location>
</feature>
<evidence type="ECO:0000256" key="1">
    <source>
        <dbReference type="ARBA" id="ARBA00001936"/>
    </source>
</evidence>
<evidence type="ECO:0000256" key="12">
    <source>
        <dbReference type="ARBA" id="ARBA00022912"/>
    </source>
</evidence>
<sequence>QNKLGMENHYENDLLSFQRFLKDFCSNVIESEREDDVLPIKILNKRFQPDELQGECFEWTLRYLGNHNCPPTLTSLIAREVYQEAKKIDYLEFEYGRNRELENIKDSEEKIVTPEKHTPVLDAALICDHVIDLIHDLCKKWAESLPPSIFPPKVSSAYYHEIRNTRRKMEDRHVIIPDFNTLFGIKDQPHQSYYAVFDGHAGTEAAVYASTHLHLHMTTSDKFSTDPPAALKYSYTTTDNNFMKKAEHENLKSGSTGVSVFIRGDQLHVAWLGDSQAALVRDGELVELVNPHKPEREDERERVESLGGCVLYMGAWRVNGNLAVSRAIGDVSQKKYICSDADTAMEKLDGTEDYLVLACDGLWDSVNNDDLPKRVHNLLTETGGDKSAVAKDLVTWAKESGSSDNITVIVVFLRDDVAVPKVKQIFNFGETPSSQDGKGQEDDKEGKSGGNNSDRSDSNNENQDTSSKNSNDLPRDNDIIVSETVDLDVKKSQECSENDQSVRPVDLSVSSPRGKMGRNSSKLESLSDNPLPDINQSESVMSEKPPSRHKLTKNEPIFIYESPVNQVSPRVVSSFEESQNKGRESSTNRATSLPNRGYLSSSSDTVSDFHHKLKMDGFQETGKKKLPSLHETPMVSEYVVDSDAEKEMKKEIFRKKTKRLRKPYKEFDTKESSGSPTRTRKRIDHSGPVVWAFTGKNVAPVQNYKLNQAAKSSHPLISPRIALANLANNSVNDNYVPSNADIRYLDKITKSKYISSLDSKNTENIPMPHNVFDYPLSTFTSSYSSPLKSSANSLNAGSDISSNYSGKSTDRSSKLGFQPWRPKRMTKFVGSNSFTEVPPTPLTNTKIHPPANEYLDR</sequence>
<name>A0AA88XIQ4_PINIB</name>
<evidence type="ECO:0000256" key="6">
    <source>
        <dbReference type="ARBA" id="ARBA00022490"/>
    </source>
</evidence>
<keyword evidence="7" id="KW-0597">Phosphoprotein</keyword>
<keyword evidence="13" id="KW-0464">Manganese</keyword>
<feature type="non-terminal residue" evidence="26">
    <location>
        <position position="1"/>
    </location>
</feature>
<evidence type="ECO:0000256" key="18">
    <source>
        <dbReference type="ARBA" id="ARBA00070214"/>
    </source>
</evidence>
<dbReference type="PROSITE" id="PS01032">
    <property type="entry name" value="PPM_1"/>
    <property type="match status" value="1"/>
</dbReference>
<dbReference type="InterPro" id="IPR015655">
    <property type="entry name" value="PP2C"/>
</dbReference>
<evidence type="ECO:0000256" key="11">
    <source>
        <dbReference type="ARBA" id="ARBA00022842"/>
    </source>
</evidence>
<evidence type="ECO:0000256" key="13">
    <source>
        <dbReference type="ARBA" id="ARBA00023211"/>
    </source>
</evidence>
<evidence type="ECO:0000256" key="24">
    <source>
        <dbReference type="SAM" id="MobiDB-lite"/>
    </source>
</evidence>
<evidence type="ECO:0000256" key="22">
    <source>
        <dbReference type="ARBA" id="ARBA00079435"/>
    </source>
</evidence>
<dbReference type="GO" id="GO:0005737">
    <property type="term" value="C:cytoplasm"/>
    <property type="evidence" value="ECO:0007669"/>
    <property type="project" value="UniProtKB-SubCell"/>
</dbReference>
<feature type="region of interest" description="Disordered" evidence="24">
    <location>
        <begin position="792"/>
        <end position="818"/>
    </location>
</feature>
<evidence type="ECO:0000256" key="5">
    <source>
        <dbReference type="ARBA" id="ARBA00013081"/>
    </source>
</evidence>
<proteinExistence type="inferred from homology"/>
<dbReference type="EC" id="3.1.3.16" evidence="5"/>
<feature type="compositionally biased region" description="Polar residues" evidence="24">
    <location>
        <begin position="461"/>
        <end position="472"/>
    </location>
</feature>
<feature type="region of interest" description="Disordered" evidence="24">
    <location>
        <begin position="428"/>
        <end position="478"/>
    </location>
</feature>
<feature type="region of interest" description="Disordered" evidence="24">
    <location>
        <begin position="490"/>
        <end position="555"/>
    </location>
</feature>
<comment type="cofactor">
    <cofactor evidence="1">
        <name>Mn(2+)</name>
        <dbReference type="ChEBI" id="CHEBI:29035"/>
    </cofactor>
</comment>
<comment type="catalytic activity">
    <reaction evidence="15">
        <text>O-phospho-L-seryl-[protein] + H2O = L-seryl-[protein] + phosphate</text>
        <dbReference type="Rhea" id="RHEA:20629"/>
        <dbReference type="Rhea" id="RHEA-COMP:9863"/>
        <dbReference type="Rhea" id="RHEA-COMP:11604"/>
        <dbReference type="ChEBI" id="CHEBI:15377"/>
        <dbReference type="ChEBI" id="CHEBI:29999"/>
        <dbReference type="ChEBI" id="CHEBI:43474"/>
        <dbReference type="ChEBI" id="CHEBI:83421"/>
        <dbReference type="EC" id="3.1.3.16"/>
    </reaction>
</comment>
<dbReference type="Pfam" id="PF00481">
    <property type="entry name" value="PP2C"/>
    <property type="match status" value="1"/>
</dbReference>
<dbReference type="SMART" id="SM00332">
    <property type="entry name" value="PP2Cc"/>
    <property type="match status" value="1"/>
</dbReference>
<dbReference type="InterPro" id="IPR000222">
    <property type="entry name" value="PP2C_BS"/>
</dbReference>
<dbReference type="PANTHER" id="PTHR13832">
    <property type="entry name" value="PROTEIN PHOSPHATASE 2C"/>
    <property type="match status" value="1"/>
</dbReference>
<comment type="similarity">
    <text evidence="23">Belongs to the PP2C family.</text>
</comment>
<evidence type="ECO:0000313" key="26">
    <source>
        <dbReference type="EMBL" id="KAK3085158.1"/>
    </source>
</evidence>
<comment type="subcellular location">
    <subcellularLocation>
        <location evidence="4">Cytoplasm</location>
    </subcellularLocation>
    <subcellularLocation>
        <location evidence="3">Nucleus</location>
    </subcellularLocation>
</comment>
<evidence type="ECO:0000256" key="3">
    <source>
        <dbReference type="ARBA" id="ARBA00004123"/>
    </source>
</evidence>
<evidence type="ECO:0000256" key="8">
    <source>
        <dbReference type="ARBA" id="ARBA00022723"/>
    </source>
</evidence>
<keyword evidence="9" id="KW-0677">Repeat</keyword>
<dbReference type="GO" id="GO:0005634">
    <property type="term" value="C:nucleus"/>
    <property type="evidence" value="ECO:0007669"/>
    <property type="project" value="UniProtKB-SubCell"/>
</dbReference>
<evidence type="ECO:0000256" key="20">
    <source>
        <dbReference type="ARBA" id="ARBA00075701"/>
    </source>
</evidence>
<dbReference type="SMART" id="SM00331">
    <property type="entry name" value="PP2C_SIG"/>
    <property type="match status" value="1"/>
</dbReference>
<evidence type="ECO:0000256" key="10">
    <source>
        <dbReference type="ARBA" id="ARBA00022801"/>
    </source>
</evidence>
<keyword evidence="27" id="KW-1185">Reference proteome</keyword>
<dbReference type="InterPro" id="IPR036457">
    <property type="entry name" value="PPM-type-like_dom_sf"/>
</dbReference>
<evidence type="ECO:0000256" key="4">
    <source>
        <dbReference type="ARBA" id="ARBA00004496"/>
    </source>
</evidence>
<keyword evidence="14" id="KW-0539">Nucleus</keyword>
<gene>
    <name evidence="26" type="ORF">FSP39_025185</name>
</gene>
<comment type="catalytic activity">
    <reaction evidence="16">
        <text>O-phospho-L-threonyl-[protein] + H2O = L-threonyl-[protein] + phosphate</text>
        <dbReference type="Rhea" id="RHEA:47004"/>
        <dbReference type="Rhea" id="RHEA-COMP:11060"/>
        <dbReference type="Rhea" id="RHEA-COMP:11605"/>
        <dbReference type="ChEBI" id="CHEBI:15377"/>
        <dbReference type="ChEBI" id="CHEBI:30013"/>
        <dbReference type="ChEBI" id="CHEBI:43474"/>
        <dbReference type="ChEBI" id="CHEBI:61977"/>
        <dbReference type="EC" id="3.1.3.16"/>
    </reaction>
</comment>
<evidence type="ECO:0000256" key="17">
    <source>
        <dbReference type="ARBA" id="ARBA00063519"/>
    </source>
</evidence>
<keyword evidence="12 23" id="KW-0904">Protein phosphatase</keyword>
<reference evidence="26" key="1">
    <citation type="submission" date="2019-08" db="EMBL/GenBank/DDBJ databases">
        <title>The improved chromosome-level genome for the pearl oyster Pinctada fucata martensii using PacBio sequencing and Hi-C.</title>
        <authorList>
            <person name="Zheng Z."/>
        </authorList>
    </citation>
    <scope>NUCLEOTIDE SEQUENCE</scope>
    <source>
        <strain evidence="26">ZZ-2019</strain>
        <tissue evidence="26">Adductor muscle</tissue>
    </source>
</reference>
<dbReference type="PANTHER" id="PTHR13832:SF818">
    <property type="entry name" value="SD03870P"/>
    <property type="match status" value="1"/>
</dbReference>
<evidence type="ECO:0000256" key="15">
    <source>
        <dbReference type="ARBA" id="ARBA00047761"/>
    </source>
</evidence>
<evidence type="ECO:0000256" key="23">
    <source>
        <dbReference type="RuleBase" id="RU003465"/>
    </source>
</evidence>
<dbReference type="SUPFAM" id="SSF81606">
    <property type="entry name" value="PP2C-like"/>
    <property type="match status" value="1"/>
</dbReference>
<comment type="caution">
    <text evidence="26">The sequence shown here is derived from an EMBL/GenBank/DDBJ whole genome shotgun (WGS) entry which is preliminary data.</text>
</comment>
<evidence type="ECO:0000256" key="7">
    <source>
        <dbReference type="ARBA" id="ARBA00022553"/>
    </source>
</evidence>
<keyword evidence="11" id="KW-0460">Magnesium</keyword>
<dbReference type="CDD" id="cd00143">
    <property type="entry name" value="PP2Cc"/>
    <property type="match status" value="1"/>
</dbReference>
<dbReference type="Proteomes" id="UP001186944">
    <property type="component" value="Unassembled WGS sequence"/>
</dbReference>
<dbReference type="AlphaFoldDB" id="A0AA88XIQ4"/>
<protein>
    <recommendedName>
        <fullName evidence="18">Protein phosphatase 1E</fullName>
        <ecNumber evidence="5">3.1.3.16</ecNumber>
    </recommendedName>
    <alternativeName>
        <fullName evidence="21">Ca(2+)/calmodulin-dependent protein kinase phosphatase N</fullName>
    </alternativeName>
    <alternativeName>
        <fullName evidence="19">CaMKP-nucleus</fullName>
    </alternativeName>
    <alternativeName>
        <fullName evidence="20">Partner of PIX 1</fullName>
    </alternativeName>
    <alternativeName>
        <fullName evidence="22">Partner of PIX-alpha</fullName>
    </alternativeName>
</protein>
<evidence type="ECO:0000256" key="19">
    <source>
        <dbReference type="ARBA" id="ARBA00075580"/>
    </source>
</evidence>
<evidence type="ECO:0000256" key="14">
    <source>
        <dbReference type="ARBA" id="ARBA00023242"/>
    </source>
</evidence>
<evidence type="ECO:0000256" key="2">
    <source>
        <dbReference type="ARBA" id="ARBA00001946"/>
    </source>
</evidence>
<keyword evidence="6" id="KW-0963">Cytoplasm</keyword>
<evidence type="ECO:0000313" key="27">
    <source>
        <dbReference type="Proteomes" id="UP001186944"/>
    </source>
</evidence>
<feature type="compositionally biased region" description="Basic and acidic residues" evidence="24">
    <location>
        <begin position="438"/>
        <end position="447"/>
    </location>
</feature>
<dbReference type="Gene3D" id="3.60.40.10">
    <property type="entry name" value="PPM-type phosphatase domain"/>
    <property type="match status" value="1"/>
</dbReference>
<keyword evidence="10 23" id="KW-0378">Hydrolase</keyword>
<comment type="subunit">
    <text evidence="17">Heterotrimer. Interacts with PAX1 and ARHGEF6 (or ARHGEF7).</text>
</comment>
<keyword evidence="8" id="KW-0479">Metal-binding</keyword>
<feature type="compositionally biased region" description="Polar residues" evidence="24">
    <location>
        <begin position="587"/>
        <end position="604"/>
    </location>
</feature>